<evidence type="ECO:0000256" key="3">
    <source>
        <dbReference type="ARBA" id="ARBA00023125"/>
    </source>
</evidence>
<keyword evidence="4" id="KW-0804">Transcription</keyword>
<reference evidence="8 9" key="1">
    <citation type="submission" date="2023-10" db="EMBL/GenBank/DDBJ databases">
        <title>Development of a sustainable strategy for remediation of hydrocarbon-contaminated territories based on the waste exchange concept.</title>
        <authorList>
            <person name="Krivoruchko A."/>
        </authorList>
    </citation>
    <scope>NUCLEOTIDE SEQUENCE [LARGE SCALE GENOMIC DNA]</scope>
    <source>
        <strain evidence="8 9">IEGM 1236</strain>
    </source>
</reference>
<keyword evidence="3 5" id="KW-0238">DNA-binding</keyword>
<dbReference type="Proteomes" id="UP001185792">
    <property type="component" value="Unassembled WGS sequence"/>
</dbReference>
<organism evidence="8 9">
    <name type="scientific">Williamsia marianensis</name>
    <dbReference type="NCBI Taxonomy" id="85044"/>
    <lineage>
        <taxon>Bacteria</taxon>
        <taxon>Bacillati</taxon>
        <taxon>Actinomycetota</taxon>
        <taxon>Actinomycetes</taxon>
        <taxon>Mycobacteriales</taxon>
        <taxon>Nocardiaceae</taxon>
        <taxon>Williamsia</taxon>
    </lineage>
</organism>
<comment type="caution">
    <text evidence="8">The sequence shown here is derived from an EMBL/GenBank/DDBJ whole genome shotgun (WGS) entry which is preliminary data.</text>
</comment>
<dbReference type="PANTHER" id="PTHR35807:SF1">
    <property type="entry name" value="TRANSCRIPTIONAL REGULATOR REDD"/>
    <property type="match status" value="1"/>
</dbReference>
<dbReference type="InterPro" id="IPR016032">
    <property type="entry name" value="Sig_transdc_resp-reg_C-effctor"/>
</dbReference>
<dbReference type="PROSITE" id="PS51755">
    <property type="entry name" value="OMPR_PHOB"/>
    <property type="match status" value="1"/>
</dbReference>
<dbReference type="InterPro" id="IPR011990">
    <property type="entry name" value="TPR-like_helical_dom_sf"/>
</dbReference>
<accession>A0ABU4EY58</accession>
<gene>
    <name evidence="8" type="ORF">R4198_20935</name>
</gene>
<feature type="domain" description="OmpR/PhoB-type" evidence="7">
    <location>
        <begin position="34"/>
        <end position="144"/>
    </location>
</feature>
<evidence type="ECO:0000256" key="2">
    <source>
        <dbReference type="ARBA" id="ARBA00023015"/>
    </source>
</evidence>
<dbReference type="SMART" id="SM01043">
    <property type="entry name" value="BTAD"/>
    <property type="match status" value="1"/>
</dbReference>
<dbReference type="SMART" id="SM00862">
    <property type="entry name" value="Trans_reg_C"/>
    <property type="match status" value="1"/>
</dbReference>
<evidence type="ECO:0000259" key="7">
    <source>
        <dbReference type="PROSITE" id="PS51755"/>
    </source>
</evidence>
<evidence type="ECO:0000256" key="5">
    <source>
        <dbReference type="PROSITE-ProRule" id="PRU01091"/>
    </source>
</evidence>
<sequence>MSGLSGGRWMYLVTVPRPDEHSVSATPHPRSPSPRRSRLGGDNGEVSIEFSVLGSVTAHDGEGNTIALKGPRHRAVLARLLIARGRSVPLATLIDDLWEDPPPDAVGAMRTFVSALRRAIEPERAPRSPARLLVTEGTGYALRAHASDVDAWRFGQAVESVRDLSPQDALTTLLDALALWRGPAYADFLDERWSRSERSRLTEVRLHAVELLAKARLDLGLDAEAIPDLDSHVAEHPWREEGWRLLALALYRTGRQGDALTVLRRARGLLVDQLGVEPGPAIADLYTDILRQSPNLGSTSATRQSAQGVWAQTTAAYDRAVASGSRARLRSTVDLLRSLATTGGEGLRVAQQQRLATIAAAEELGDVGLTAKVIGAYDVPAIWSRSDDPENAAAVVAAAERALATLPSGPVASIRARLLATIALETRGSSDPRAAAAAREAEQIARSVDDPGLLAFALNGAFMQSFSRAGLAGRRAAIASELVTLSARHDLVTYEVLGHLIAMQSCCAIGDLTGADDHAAAADRLAEGYESPLVAVFTQWFRALRLALTDAPFDDVAEAYRAAASGSENAGMPGLHHGLLALALLSLRLQRAHPPQAADGGDTDWGPYEPWVRPLLVAAQHSGDEATEALRQLADPPPDHLQEVLWCLTARAAIAVNDRGMMARAHRALLPAEGEIAGAGSGLVTLGPVSNYLHELVGALAR</sequence>
<dbReference type="PANTHER" id="PTHR35807">
    <property type="entry name" value="TRANSCRIPTIONAL REGULATOR REDD-RELATED"/>
    <property type="match status" value="1"/>
</dbReference>
<dbReference type="SUPFAM" id="SSF46894">
    <property type="entry name" value="C-terminal effector domain of the bipartite response regulators"/>
    <property type="match status" value="1"/>
</dbReference>
<dbReference type="Pfam" id="PF00486">
    <property type="entry name" value="Trans_reg_C"/>
    <property type="match status" value="1"/>
</dbReference>
<proteinExistence type="inferred from homology"/>
<evidence type="ECO:0000256" key="6">
    <source>
        <dbReference type="SAM" id="MobiDB-lite"/>
    </source>
</evidence>
<protein>
    <submittedName>
        <fullName evidence="8">BTAD domain-containing putative transcriptional regulator</fullName>
    </submittedName>
</protein>
<dbReference type="InterPro" id="IPR051677">
    <property type="entry name" value="AfsR-DnrI-RedD_regulator"/>
</dbReference>
<comment type="similarity">
    <text evidence="1">Belongs to the AfsR/DnrI/RedD regulatory family.</text>
</comment>
<dbReference type="InterPro" id="IPR036388">
    <property type="entry name" value="WH-like_DNA-bd_sf"/>
</dbReference>
<evidence type="ECO:0000256" key="1">
    <source>
        <dbReference type="ARBA" id="ARBA00005820"/>
    </source>
</evidence>
<dbReference type="Gene3D" id="1.10.10.10">
    <property type="entry name" value="Winged helix-like DNA-binding domain superfamily/Winged helix DNA-binding domain"/>
    <property type="match status" value="1"/>
</dbReference>
<feature type="DNA-binding region" description="OmpR/PhoB-type" evidence="5">
    <location>
        <begin position="34"/>
        <end position="144"/>
    </location>
</feature>
<name>A0ABU4EY58_WILMA</name>
<evidence type="ECO:0000256" key="4">
    <source>
        <dbReference type="ARBA" id="ARBA00023163"/>
    </source>
</evidence>
<dbReference type="CDD" id="cd15831">
    <property type="entry name" value="BTAD"/>
    <property type="match status" value="1"/>
</dbReference>
<dbReference type="SUPFAM" id="SSF48452">
    <property type="entry name" value="TPR-like"/>
    <property type="match status" value="1"/>
</dbReference>
<dbReference type="Pfam" id="PF03704">
    <property type="entry name" value="BTAD"/>
    <property type="match status" value="1"/>
</dbReference>
<keyword evidence="9" id="KW-1185">Reference proteome</keyword>
<dbReference type="EMBL" id="JAWLUM010000004">
    <property type="protein sequence ID" value="MDV7136171.1"/>
    <property type="molecule type" value="Genomic_DNA"/>
</dbReference>
<dbReference type="RefSeq" id="WP_317714292.1">
    <property type="nucleotide sequence ID" value="NZ_JAWLUM010000004.1"/>
</dbReference>
<dbReference type="InterPro" id="IPR001867">
    <property type="entry name" value="OmpR/PhoB-type_DNA-bd"/>
</dbReference>
<evidence type="ECO:0000313" key="8">
    <source>
        <dbReference type="EMBL" id="MDV7136171.1"/>
    </source>
</evidence>
<feature type="region of interest" description="Disordered" evidence="6">
    <location>
        <begin position="19"/>
        <end position="42"/>
    </location>
</feature>
<keyword evidence="2" id="KW-0805">Transcription regulation</keyword>
<dbReference type="Gene3D" id="1.25.40.10">
    <property type="entry name" value="Tetratricopeptide repeat domain"/>
    <property type="match status" value="1"/>
</dbReference>
<dbReference type="InterPro" id="IPR005158">
    <property type="entry name" value="BTAD"/>
</dbReference>
<evidence type="ECO:0000313" key="9">
    <source>
        <dbReference type="Proteomes" id="UP001185792"/>
    </source>
</evidence>